<dbReference type="Gene3D" id="3.40.710.10">
    <property type="entry name" value="DD-peptidase/beta-lactamase superfamily"/>
    <property type="match status" value="1"/>
</dbReference>
<proteinExistence type="predicted"/>
<dbReference type="EMBL" id="CP009962">
    <property type="protein sequence ID" value="AIY41979.1"/>
    <property type="molecule type" value="Genomic_DNA"/>
</dbReference>
<dbReference type="InterPro" id="IPR001466">
    <property type="entry name" value="Beta-lactam-related"/>
</dbReference>
<dbReference type="HOGENOM" id="CLU_020027_10_0_4"/>
<keyword evidence="1" id="KW-0732">Signal</keyword>
<evidence type="ECO:0000256" key="1">
    <source>
        <dbReference type="SAM" id="SignalP"/>
    </source>
</evidence>
<evidence type="ECO:0000313" key="4">
    <source>
        <dbReference type="Proteomes" id="UP000030302"/>
    </source>
</evidence>
<keyword evidence="3" id="KW-0378">Hydrolase</keyword>
<accession>A0A0A1FE92</accession>
<feature type="chain" id="PRO_5001983260" evidence="1">
    <location>
        <begin position="26"/>
        <end position="396"/>
    </location>
</feature>
<sequence length="396" mass="43211">MHRKTINRIKLLSLTACFVTYHSYAASNIDKASVQNIVDAAIQPLLQKNAIPGMAIAVTVDGKNYIYNYGVASKETRQKITDETLFEVGSFSKTFAATIASYAEIDGKLSLSDSASKYLPSLRGGNFDAISLLNFGTHTSSLPLFVPDSIENTDQLLDYLKKWQPSHAAGTYRNYSNIGIGMLGMIAAKSMNESYDDVLEKKLFPELGMTHSYLNVPADQTNNYAQGYTKKDEPVRLNVGMLASEAYGVKSTAADLIRFIDVNINAGKQGGKWQRAVAATHIGYFNSGAMTQDLMWEQYPYPVELKRVLAGNAATYTDAVATKLNPSLQPQADVLINKTGSTNGFATYAAFVPAKKIGVVILANKNYAIDERVTAAYQILTQLDDRTASKSKSPAK</sequence>
<keyword evidence="4" id="KW-1185">Reference proteome</keyword>
<evidence type="ECO:0000259" key="2">
    <source>
        <dbReference type="Pfam" id="PF00144"/>
    </source>
</evidence>
<dbReference type="KEGG" id="care:LT85_2821"/>
<dbReference type="AlphaFoldDB" id="A0A0A1FE92"/>
<feature type="domain" description="Beta-lactamase-related" evidence="2">
    <location>
        <begin position="38"/>
        <end position="380"/>
    </location>
</feature>
<dbReference type="PANTHER" id="PTHR46825">
    <property type="entry name" value="D-ALANYL-D-ALANINE-CARBOXYPEPTIDASE/ENDOPEPTIDASE AMPH"/>
    <property type="match status" value="1"/>
</dbReference>
<feature type="signal peptide" evidence="1">
    <location>
        <begin position="1"/>
        <end position="25"/>
    </location>
</feature>
<dbReference type="OrthoDB" id="5377431at2"/>
<gene>
    <name evidence="3" type="ORF">LT85_2821</name>
</gene>
<dbReference type="Proteomes" id="UP000030302">
    <property type="component" value="Chromosome"/>
</dbReference>
<dbReference type="NCBIfam" id="NF033085">
    <property type="entry name" value="bla_class_C"/>
    <property type="match status" value="1"/>
</dbReference>
<dbReference type="Pfam" id="PF00144">
    <property type="entry name" value="Beta-lactamase"/>
    <property type="match status" value="1"/>
</dbReference>
<protein>
    <submittedName>
        <fullName evidence="3">Beta-lactamase</fullName>
        <ecNumber evidence="3">3.5.2.6</ecNumber>
    </submittedName>
</protein>
<name>A0A0A1FE92_9BURK</name>
<dbReference type="InterPro" id="IPR050491">
    <property type="entry name" value="AmpC-like"/>
</dbReference>
<reference evidence="4" key="1">
    <citation type="journal article" date="2014" name="Soil Biol. Biochem.">
        <title>Structure and function of bacterial communities in ageing soils: Insights from the Mendocino ecological staircase.</title>
        <authorList>
            <person name="Uroz S."/>
            <person name="Tech J.J."/>
            <person name="Sawaya N.A."/>
            <person name="Frey-Klett P."/>
            <person name="Leveau J.H.J."/>
        </authorList>
    </citation>
    <scope>NUCLEOTIDE SEQUENCE [LARGE SCALE GENOMIC DNA]</scope>
    <source>
        <strain evidence="4">Cal35</strain>
    </source>
</reference>
<dbReference type="GO" id="GO:0008800">
    <property type="term" value="F:beta-lactamase activity"/>
    <property type="evidence" value="ECO:0007669"/>
    <property type="project" value="UniProtKB-EC"/>
</dbReference>
<dbReference type="SUPFAM" id="SSF56601">
    <property type="entry name" value="beta-lactamase/transpeptidase-like"/>
    <property type="match status" value="1"/>
</dbReference>
<dbReference type="RefSeq" id="WP_038489723.1">
    <property type="nucleotide sequence ID" value="NZ_CP009962.1"/>
</dbReference>
<organism evidence="3 4">
    <name type="scientific">Collimonas arenae</name>
    <dbReference type="NCBI Taxonomy" id="279058"/>
    <lineage>
        <taxon>Bacteria</taxon>
        <taxon>Pseudomonadati</taxon>
        <taxon>Pseudomonadota</taxon>
        <taxon>Betaproteobacteria</taxon>
        <taxon>Burkholderiales</taxon>
        <taxon>Oxalobacteraceae</taxon>
        <taxon>Collimonas</taxon>
    </lineage>
</organism>
<dbReference type="InterPro" id="IPR058136">
    <property type="entry name" value="AmpC"/>
</dbReference>
<dbReference type="STRING" id="279058.LT85_2821"/>
<dbReference type="EC" id="3.5.2.6" evidence="3"/>
<dbReference type="InterPro" id="IPR012338">
    <property type="entry name" value="Beta-lactam/transpept-like"/>
</dbReference>
<evidence type="ECO:0000313" key="3">
    <source>
        <dbReference type="EMBL" id="AIY41979.1"/>
    </source>
</evidence>
<dbReference type="PANTHER" id="PTHR46825:SF8">
    <property type="entry name" value="BETA-LACTAMASE-RELATED"/>
    <property type="match status" value="1"/>
</dbReference>